<dbReference type="Proteomes" id="UP000249661">
    <property type="component" value="Unassembled WGS sequence"/>
</dbReference>
<evidence type="ECO:0000313" key="1">
    <source>
        <dbReference type="EMBL" id="RAH65879.1"/>
    </source>
</evidence>
<feature type="non-terminal residue" evidence="1">
    <location>
        <position position="1"/>
    </location>
</feature>
<keyword evidence="2" id="KW-1185">Reference proteome</keyword>
<accession>A0ACD1GX12</accession>
<proteinExistence type="predicted"/>
<dbReference type="EMBL" id="KZ824988">
    <property type="protein sequence ID" value="RAH65879.1"/>
    <property type="molecule type" value="Genomic_DNA"/>
</dbReference>
<name>A0ACD1GX12_9EURO</name>
<evidence type="ECO:0000313" key="2">
    <source>
        <dbReference type="Proteomes" id="UP000249661"/>
    </source>
</evidence>
<organism evidence="1 2">
    <name type="scientific">Aspergillus aculeatinus CBS 121060</name>
    <dbReference type="NCBI Taxonomy" id="1448322"/>
    <lineage>
        <taxon>Eukaryota</taxon>
        <taxon>Fungi</taxon>
        <taxon>Dikarya</taxon>
        <taxon>Ascomycota</taxon>
        <taxon>Pezizomycotina</taxon>
        <taxon>Eurotiomycetes</taxon>
        <taxon>Eurotiomycetidae</taxon>
        <taxon>Eurotiales</taxon>
        <taxon>Aspergillaceae</taxon>
        <taxon>Aspergillus</taxon>
        <taxon>Aspergillus subgen. Circumdati</taxon>
    </lineage>
</organism>
<reference evidence="1" key="1">
    <citation type="submission" date="2018-02" db="EMBL/GenBank/DDBJ databases">
        <title>The genomes of Aspergillus section Nigri reveals drivers in fungal speciation.</title>
        <authorList>
            <consortium name="DOE Joint Genome Institute"/>
            <person name="Vesth T.C."/>
            <person name="Nybo J."/>
            <person name="Theobald S."/>
            <person name="Brandl J."/>
            <person name="Frisvad J.C."/>
            <person name="Nielsen K.F."/>
            <person name="Lyhne E.K."/>
            <person name="Kogle M.E."/>
            <person name="Kuo A."/>
            <person name="Riley R."/>
            <person name="Clum A."/>
            <person name="Nolan M."/>
            <person name="Lipzen A."/>
            <person name="Salamov A."/>
            <person name="Henrissat B."/>
            <person name="Wiebenga A."/>
            <person name="De vries R.P."/>
            <person name="Grigoriev I.V."/>
            <person name="Mortensen U.H."/>
            <person name="Andersen M.R."/>
            <person name="Baker S.E."/>
        </authorList>
    </citation>
    <scope>NUCLEOTIDE SEQUENCE</scope>
    <source>
        <strain evidence="1">CBS 121060</strain>
    </source>
</reference>
<sequence length="367" mass="40665">IVIVGAGVFGLTTAFHLARRGYKNVTLLDREPYDQTGYSSHAASADRNKIIRASYGPQKLYEDLAFKALDTWEQWNARVRSESELPEFVSSNDLLWDNCGFLRAGELTGLDPEETATQDSFPEALKDTQYRLSDDSRKKDAQLNGVSQAKLDPFDRSRRGLGMDGIFDATGGYVSADKSCSWVLHLCQKLGVRTRLGKQYAFRDFDRMNSKIIGVKTGETGILFPADLVIVAAGGWTPSIVPQVADLLQTTAGSVLKIQLPPQNERPDLWKKYHSSEFPCWSWRLTGSTLQGTEVGGIYGFPRTQDGLIKIGFRGTKWSNLAYSNAEGRLVSYPDTNATGLPTKAMSKIREFCKENMPDLVGLPLST</sequence>
<protein>
    <submittedName>
        <fullName evidence="1">FAD/NAD(P)-binding domain-containing protein</fullName>
    </submittedName>
</protein>
<gene>
    <name evidence="1" type="ORF">BO66DRAFT_285258</name>
</gene>
<feature type="non-terminal residue" evidence="1">
    <location>
        <position position="367"/>
    </location>
</feature>